<keyword evidence="8" id="KW-1185">Reference proteome</keyword>
<name>A0A383TVU5_9FLAO</name>
<dbReference type="InterPro" id="IPR008925">
    <property type="entry name" value="aa_tRNA-synth_I_cd-bd_sf"/>
</dbReference>
<dbReference type="RefSeq" id="WP_185124675.1">
    <property type="nucleotide sequence ID" value="NZ_UNSC01000001.1"/>
</dbReference>
<evidence type="ECO:0000256" key="2">
    <source>
        <dbReference type="ARBA" id="ARBA00022741"/>
    </source>
</evidence>
<dbReference type="EMBL" id="UNSC01000001">
    <property type="protein sequence ID" value="SZD71041.1"/>
    <property type="molecule type" value="Genomic_DNA"/>
</dbReference>
<dbReference type="Pfam" id="PF19269">
    <property type="entry name" value="Anticodon_2"/>
    <property type="match status" value="1"/>
</dbReference>
<dbReference type="InterPro" id="IPR020751">
    <property type="entry name" value="aa-tRNA-synth_I_codon-bd_sub2"/>
</dbReference>
<gene>
    <name evidence="7" type="primary">gltX_2</name>
    <name evidence="7" type="ORF">SAMEA104719789_00132</name>
</gene>
<dbReference type="Proteomes" id="UP000262142">
    <property type="component" value="Unassembled WGS sequence"/>
</dbReference>
<accession>A0A383TVU5</accession>
<dbReference type="InterPro" id="IPR045462">
    <property type="entry name" value="aa-tRNA-synth_I_cd-bd"/>
</dbReference>
<evidence type="ECO:0000256" key="3">
    <source>
        <dbReference type="ARBA" id="ARBA00022840"/>
    </source>
</evidence>
<evidence type="ECO:0000313" key="7">
    <source>
        <dbReference type="EMBL" id="SZD71041.1"/>
    </source>
</evidence>
<evidence type="ECO:0000256" key="1">
    <source>
        <dbReference type="ARBA" id="ARBA00022598"/>
    </source>
</evidence>
<evidence type="ECO:0000313" key="8">
    <source>
        <dbReference type="Proteomes" id="UP000262142"/>
    </source>
</evidence>
<organism evidence="7 8">
    <name type="scientific">Candidatus Ornithobacterium hominis</name>
    <dbReference type="NCBI Taxonomy" id="2497989"/>
    <lineage>
        <taxon>Bacteria</taxon>
        <taxon>Pseudomonadati</taxon>
        <taxon>Bacteroidota</taxon>
        <taxon>Flavobacteriia</taxon>
        <taxon>Flavobacteriales</taxon>
        <taxon>Weeksellaceae</taxon>
        <taxon>Ornithobacterium</taxon>
    </lineage>
</organism>
<dbReference type="EC" id="6.1.1.17" evidence="7"/>
<keyword evidence="4" id="KW-0648">Protein biosynthesis</keyword>
<keyword evidence="3" id="KW-0067">ATP-binding</keyword>
<protein>
    <submittedName>
        <fullName evidence="7">Glutamate--tRNA ligase</fullName>
        <ecNumber evidence="7">6.1.1.17</ecNumber>
    </submittedName>
</protein>
<evidence type="ECO:0000256" key="4">
    <source>
        <dbReference type="ARBA" id="ARBA00022917"/>
    </source>
</evidence>
<proteinExistence type="predicted"/>
<evidence type="ECO:0000259" key="6">
    <source>
        <dbReference type="Pfam" id="PF19269"/>
    </source>
</evidence>
<dbReference type="Gene3D" id="1.10.10.350">
    <property type="match status" value="1"/>
</dbReference>
<keyword evidence="5" id="KW-0030">Aminoacyl-tRNA synthetase</keyword>
<evidence type="ECO:0000256" key="5">
    <source>
        <dbReference type="ARBA" id="ARBA00023146"/>
    </source>
</evidence>
<dbReference type="GO" id="GO:0006412">
    <property type="term" value="P:translation"/>
    <property type="evidence" value="ECO:0007669"/>
    <property type="project" value="UniProtKB-KW"/>
</dbReference>
<dbReference type="SUPFAM" id="SSF48163">
    <property type="entry name" value="An anticodon-binding domain of class I aminoacyl-tRNA synthetases"/>
    <property type="match status" value="1"/>
</dbReference>
<keyword evidence="2" id="KW-0547">Nucleotide-binding</keyword>
<dbReference type="GO" id="GO:0004818">
    <property type="term" value="F:glutamate-tRNA ligase activity"/>
    <property type="evidence" value="ECO:0007669"/>
    <property type="project" value="UniProtKB-EC"/>
</dbReference>
<feature type="domain" description="Aminoacyl-tRNA synthetase class I anticodon-binding" evidence="6">
    <location>
        <begin position="8"/>
        <end position="67"/>
    </location>
</feature>
<reference evidence="7 8" key="1">
    <citation type="submission" date="2018-09" db="EMBL/GenBank/DDBJ databases">
        <authorList>
            <consortium name="Pathogen Informatics"/>
        </authorList>
    </citation>
    <scope>NUCLEOTIDE SEQUENCE [LARGE SCALE GENOMIC DNA]</scope>
    <source>
        <strain evidence="7 8">OH-22767</strain>
    </source>
</reference>
<dbReference type="GO" id="GO:0000049">
    <property type="term" value="F:tRNA binding"/>
    <property type="evidence" value="ECO:0007669"/>
    <property type="project" value="InterPro"/>
</dbReference>
<dbReference type="GO" id="GO:0005524">
    <property type="term" value="F:ATP binding"/>
    <property type="evidence" value="ECO:0007669"/>
    <property type="project" value="UniProtKB-KW"/>
</dbReference>
<dbReference type="AlphaFoldDB" id="A0A383TVU5"/>
<sequence>MKLENGIYSAENIHDEIQNFVKTQEIGFGKIMMPLRLSIVGALHGPDIPLMMELLGKDEIEKRVQFFIDYSH</sequence>
<keyword evidence="1 7" id="KW-0436">Ligase</keyword>